<evidence type="ECO:0000313" key="2">
    <source>
        <dbReference type="EMBL" id="ORY57759.1"/>
    </source>
</evidence>
<proteinExistence type="predicted"/>
<organism evidence="2 3">
    <name type="scientific">Pseudomassariella vexata</name>
    <dbReference type="NCBI Taxonomy" id="1141098"/>
    <lineage>
        <taxon>Eukaryota</taxon>
        <taxon>Fungi</taxon>
        <taxon>Dikarya</taxon>
        <taxon>Ascomycota</taxon>
        <taxon>Pezizomycotina</taxon>
        <taxon>Sordariomycetes</taxon>
        <taxon>Xylariomycetidae</taxon>
        <taxon>Amphisphaeriales</taxon>
        <taxon>Pseudomassariaceae</taxon>
        <taxon>Pseudomassariella</taxon>
    </lineage>
</organism>
<protein>
    <submittedName>
        <fullName evidence="2">Uncharacterized protein</fullName>
    </submittedName>
</protein>
<dbReference type="RefSeq" id="XP_040710888.1">
    <property type="nucleotide sequence ID" value="XM_040864434.1"/>
</dbReference>
<evidence type="ECO:0000313" key="3">
    <source>
        <dbReference type="Proteomes" id="UP000193689"/>
    </source>
</evidence>
<dbReference type="GeneID" id="63780646"/>
<sequence>MPARAPILRSIDEDIDPVPVPPPLTYANSAARGRSLTRQSIAYMPPIPESPAQDKYSTTTSRALVPPSLAIIPPQTATMSPMPLSHSPTDDFIPIMHKRIPEKIHTRMPSPPPTPIDDDDDGFTPITPITPRSRGLLGRDALGIPVLKSKFSRSKSKKVTGSTAFDDLEPLSPSNDVARGVDGSGLPVPVTQSKSTRRTVWGVLEGWWDLGLLDRGKSLRRKG</sequence>
<evidence type="ECO:0000256" key="1">
    <source>
        <dbReference type="SAM" id="MobiDB-lite"/>
    </source>
</evidence>
<dbReference type="EMBL" id="MCFJ01000018">
    <property type="protein sequence ID" value="ORY57759.1"/>
    <property type="molecule type" value="Genomic_DNA"/>
</dbReference>
<dbReference type="AlphaFoldDB" id="A0A1Y2DEU0"/>
<feature type="region of interest" description="Disordered" evidence="1">
    <location>
        <begin position="158"/>
        <end position="195"/>
    </location>
</feature>
<dbReference type="OrthoDB" id="4572542at2759"/>
<dbReference type="Proteomes" id="UP000193689">
    <property type="component" value="Unassembled WGS sequence"/>
</dbReference>
<keyword evidence="3" id="KW-1185">Reference proteome</keyword>
<gene>
    <name evidence="2" type="ORF">BCR38DRAFT_489761</name>
</gene>
<name>A0A1Y2DEU0_9PEZI</name>
<reference evidence="2 3" key="1">
    <citation type="submission" date="2016-07" db="EMBL/GenBank/DDBJ databases">
        <title>Pervasive Adenine N6-methylation of Active Genes in Fungi.</title>
        <authorList>
            <consortium name="DOE Joint Genome Institute"/>
            <person name="Mondo S.J."/>
            <person name="Dannebaum R.O."/>
            <person name="Kuo R.C."/>
            <person name="Labutti K."/>
            <person name="Haridas S."/>
            <person name="Kuo A."/>
            <person name="Salamov A."/>
            <person name="Ahrendt S.R."/>
            <person name="Lipzen A."/>
            <person name="Sullivan W."/>
            <person name="Andreopoulos W.B."/>
            <person name="Clum A."/>
            <person name="Lindquist E."/>
            <person name="Daum C."/>
            <person name="Ramamoorthy G.K."/>
            <person name="Gryganskyi A."/>
            <person name="Culley D."/>
            <person name="Magnuson J.K."/>
            <person name="James T.Y."/>
            <person name="O'Malley M.A."/>
            <person name="Stajich J.E."/>
            <person name="Spatafora J.W."/>
            <person name="Visel A."/>
            <person name="Grigoriev I.V."/>
        </authorList>
    </citation>
    <scope>NUCLEOTIDE SEQUENCE [LARGE SCALE GENOMIC DNA]</scope>
    <source>
        <strain evidence="2 3">CBS 129021</strain>
    </source>
</reference>
<accession>A0A1Y2DEU0</accession>
<comment type="caution">
    <text evidence="2">The sequence shown here is derived from an EMBL/GenBank/DDBJ whole genome shotgun (WGS) entry which is preliminary data.</text>
</comment>
<dbReference type="InParanoid" id="A0A1Y2DEU0"/>